<evidence type="ECO:0000259" key="9">
    <source>
        <dbReference type="Pfam" id="PF09088"/>
    </source>
</evidence>
<dbReference type="GO" id="GO:0000339">
    <property type="term" value="F:RNA cap binding"/>
    <property type="evidence" value="ECO:0007669"/>
    <property type="project" value="InterPro"/>
</dbReference>
<dbReference type="SUPFAM" id="SSF48371">
    <property type="entry name" value="ARM repeat"/>
    <property type="match status" value="3"/>
</dbReference>
<feature type="repeat" description="WD" evidence="6">
    <location>
        <begin position="1121"/>
        <end position="1152"/>
    </location>
</feature>
<keyword evidence="4" id="KW-0508">mRNA splicing</keyword>
<comment type="similarity">
    <text evidence="2">Belongs to the NCBP1 family.</text>
</comment>
<dbReference type="GO" id="GO:0000184">
    <property type="term" value="P:nuclear-transcribed mRNA catabolic process, nonsense-mediated decay"/>
    <property type="evidence" value="ECO:0007669"/>
    <property type="project" value="TreeGrafter"/>
</dbReference>
<dbReference type="InterPro" id="IPR036322">
    <property type="entry name" value="WD40_repeat_dom_sf"/>
</dbReference>
<dbReference type="Proteomes" id="UP001211065">
    <property type="component" value="Unassembled WGS sequence"/>
</dbReference>
<dbReference type="Pfam" id="PF09090">
    <property type="entry name" value="MIF4G_like_2"/>
    <property type="match status" value="1"/>
</dbReference>
<keyword evidence="5" id="KW-0539">Nucleus</keyword>
<evidence type="ECO:0000256" key="7">
    <source>
        <dbReference type="SAM" id="MobiDB-lite"/>
    </source>
</evidence>
<evidence type="ECO:0000256" key="5">
    <source>
        <dbReference type="ARBA" id="ARBA00023242"/>
    </source>
</evidence>
<feature type="domain" description="MIF4G-like type 1" evidence="9">
    <location>
        <begin position="331"/>
        <end position="440"/>
    </location>
</feature>
<dbReference type="GO" id="GO:0006406">
    <property type="term" value="P:mRNA export from nucleus"/>
    <property type="evidence" value="ECO:0007669"/>
    <property type="project" value="InterPro"/>
</dbReference>
<dbReference type="Gene3D" id="1.25.40.180">
    <property type="match status" value="3"/>
</dbReference>
<feature type="region of interest" description="Disordered" evidence="7">
    <location>
        <begin position="1"/>
        <end position="45"/>
    </location>
</feature>
<feature type="repeat" description="WD" evidence="6">
    <location>
        <begin position="913"/>
        <end position="954"/>
    </location>
</feature>
<dbReference type="AlphaFoldDB" id="A0AAD5TYH1"/>
<dbReference type="GO" id="GO:0003729">
    <property type="term" value="F:mRNA binding"/>
    <property type="evidence" value="ECO:0007669"/>
    <property type="project" value="TreeGrafter"/>
</dbReference>
<dbReference type="InterPro" id="IPR015172">
    <property type="entry name" value="MIF4G-like_typ-1"/>
</dbReference>
<reference evidence="11" key="1">
    <citation type="submission" date="2020-05" db="EMBL/GenBank/DDBJ databases">
        <title>Phylogenomic resolution of chytrid fungi.</title>
        <authorList>
            <person name="Stajich J.E."/>
            <person name="Amses K."/>
            <person name="Simmons R."/>
            <person name="Seto K."/>
            <person name="Myers J."/>
            <person name="Bonds A."/>
            <person name="Quandt C.A."/>
            <person name="Barry K."/>
            <person name="Liu P."/>
            <person name="Grigoriev I."/>
            <person name="Longcore J.E."/>
            <person name="James T.Y."/>
        </authorList>
    </citation>
    <scope>NUCLEOTIDE SEQUENCE</scope>
    <source>
        <strain evidence="11">JEL0476</strain>
    </source>
</reference>
<sequence length="1152" mass="132956">MSGYHRGDSRGRYRGSRGKTYNSTKPYYKRPTQDRNQTYNLKTEEDPVGQNKLIRPFKDLGETTNLNANLAYVTTQVIKEWQINQNDVLTVFTICITQLPFKLVYYAQLLSQINKENTQIAQDILSHLVRFFGFLVNSHAITALSLFQVYNQLLSQLQSENQNPSKKLDLMMDQNVYIVLASLPFIGKILFEQAQKDLKQLLATIETYMNNRKAYPDGSDEMHIESDSHSNSLSIEILNNYRDGNQGFDKVDVLTELWLTILKLQSNNWEVDVLFKPHKIYMDNITQPKLNLRNLATVPDFPDFTYAYQGPVFHIYTSDTESKLNIKHHLPDIHHISRFIMSDSAREIIHLFSHNHKECIRYLLSLSKFHLVLDTDEDGKAAVFEIILETIFTEMLKFPKSKEKTIYYMVLVAGLCKGAPTLFPSALGKAVKILFLRLDDQEYPAGGMDVASIKTEYALSLSPSTGRHSFLCQLMDSCVRLSYIDHIKVKLPQSFVDSNVFDKEGPRVNFKFADKETTGNEEFHSLMQDLEYTLKSSMRESVLKNLEENFILIRNFLNLNPEFKCKFYFQDIDSILLECLIQCLMISGSKSFSHLLNSFERNLPALKAYMSTTNSSQSSEKTIKSIHIISEFWKYNTQAFELSLNKLQNYLILDPQSVLLWVLKKVSFDLKFGGCQTLFEESNTAGGDFWGGEECFYQSLYWNLLFSTLAKVNLRCDQCFIKLEECKKSEDMSKFSDLSRNYEGASRDRKVAFQFVLAKFCEIISQKSSIMESSGVDIKLTDWWRWVVGNMREVLRRFDSTIKTFKVTLDINVFSDNKDPKVLKIWSEACEMYERRVEFKNSMIKEIKPNLTCLSTPITRESVSYHINCENYNKEIVDLNFSDFIQDQFYFVSACMGGTASLRSKDGDWIGSYIGHRSSVLSSKISRDAVFSVTGSLDCTTKVWQNNSGEMLLSFDNYAAVKIVDISFDNKFVLTSGSENKIKIYDLGSQRKKPLRILDFGISGEIKSVLFDSENGLILNIDGKELKLWDLKSSKIISKVKFDNNLTNLKFSQDKDYIMLSELKKLHFFKLKSAELVKTFTFDFIIQSYDYKEKLRKLIVSFENLFEVFVYDWEENEIDIKIGHCGKINAVSFTPDDRFASASNDKTIKIWV</sequence>
<feature type="compositionally biased region" description="Basic and acidic residues" evidence="7">
    <location>
        <begin position="1"/>
        <end position="11"/>
    </location>
</feature>
<name>A0AAD5TYH1_9FUNG</name>
<protein>
    <submittedName>
        <fullName evidence="11">Nuclear cap-binding protein subunit 1</fullName>
    </submittedName>
</protein>
<feature type="domain" description="MIF4G" evidence="8">
    <location>
        <begin position="111"/>
        <end position="223"/>
    </location>
</feature>
<evidence type="ECO:0000256" key="6">
    <source>
        <dbReference type="PROSITE-ProRule" id="PRU00221"/>
    </source>
</evidence>
<dbReference type="PANTHER" id="PTHR12412">
    <property type="entry name" value="CAP BINDING PROTEIN"/>
    <property type="match status" value="1"/>
</dbReference>
<gene>
    <name evidence="11" type="primary">NCBP1</name>
    <name evidence="11" type="ORF">HK099_007888</name>
</gene>
<feature type="domain" description="MIF4G-like type 2" evidence="10">
    <location>
        <begin position="510"/>
        <end position="797"/>
    </location>
</feature>
<dbReference type="Pfam" id="PF09088">
    <property type="entry name" value="MIF4G_like"/>
    <property type="match status" value="1"/>
</dbReference>
<dbReference type="InterPro" id="IPR016024">
    <property type="entry name" value="ARM-type_fold"/>
</dbReference>
<dbReference type="InterPro" id="IPR015943">
    <property type="entry name" value="WD40/YVTN_repeat-like_dom_sf"/>
</dbReference>
<dbReference type="InterPro" id="IPR001680">
    <property type="entry name" value="WD40_rpt"/>
</dbReference>
<evidence type="ECO:0000256" key="1">
    <source>
        <dbReference type="ARBA" id="ARBA00004123"/>
    </source>
</evidence>
<dbReference type="GO" id="GO:0005846">
    <property type="term" value="C:nuclear cap binding complex"/>
    <property type="evidence" value="ECO:0007669"/>
    <property type="project" value="InterPro"/>
</dbReference>
<evidence type="ECO:0000259" key="10">
    <source>
        <dbReference type="Pfam" id="PF09090"/>
    </source>
</evidence>
<keyword evidence="6" id="KW-0853">WD repeat</keyword>
<dbReference type="GO" id="GO:0006397">
    <property type="term" value="P:mRNA processing"/>
    <property type="evidence" value="ECO:0007669"/>
    <property type="project" value="UniProtKB-KW"/>
</dbReference>
<dbReference type="InterPro" id="IPR015174">
    <property type="entry name" value="MIF4G-like_typ-2"/>
</dbReference>
<dbReference type="Gene3D" id="2.130.10.10">
    <property type="entry name" value="YVTN repeat-like/Quinoprotein amine dehydrogenase"/>
    <property type="match status" value="1"/>
</dbReference>
<accession>A0AAD5TYH1</accession>
<dbReference type="Pfam" id="PF00400">
    <property type="entry name" value="WD40"/>
    <property type="match status" value="2"/>
</dbReference>
<dbReference type="SMART" id="SM00320">
    <property type="entry name" value="WD40"/>
    <property type="match status" value="4"/>
</dbReference>
<dbReference type="InterPro" id="IPR003890">
    <property type="entry name" value="MIF4G-like_typ-3"/>
</dbReference>
<comment type="subcellular location">
    <subcellularLocation>
        <location evidence="1">Nucleus</location>
    </subcellularLocation>
</comment>
<keyword evidence="3" id="KW-0507">mRNA processing</keyword>
<evidence type="ECO:0000256" key="3">
    <source>
        <dbReference type="ARBA" id="ARBA00022664"/>
    </source>
</evidence>
<dbReference type="InterPro" id="IPR027159">
    <property type="entry name" value="CBP80"/>
</dbReference>
<dbReference type="SUPFAM" id="SSF50978">
    <property type="entry name" value="WD40 repeat-like"/>
    <property type="match status" value="1"/>
</dbReference>
<evidence type="ECO:0000313" key="11">
    <source>
        <dbReference type="EMBL" id="KAJ3211882.1"/>
    </source>
</evidence>
<comment type="caution">
    <text evidence="11">The sequence shown here is derived from an EMBL/GenBank/DDBJ whole genome shotgun (WGS) entry which is preliminary data.</text>
</comment>
<dbReference type="PROSITE" id="PS50082">
    <property type="entry name" value="WD_REPEATS_2"/>
    <property type="match status" value="2"/>
</dbReference>
<evidence type="ECO:0000313" key="12">
    <source>
        <dbReference type="Proteomes" id="UP001211065"/>
    </source>
</evidence>
<proteinExistence type="inferred from homology"/>
<dbReference type="GO" id="GO:0008380">
    <property type="term" value="P:RNA splicing"/>
    <property type="evidence" value="ECO:0007669"/>
    <property type="project" value="UniProtKB-KW"/>
</dbReference>
<organism evidence="11 12">
    <name type="scientific">Clydaea vesicula</name>
    <dbReference type="NCBI Taxonomy" id="447962"/>
    <lineage>
        <taxon>Eukaryota</taxon>
        <taxon>Fungi</taxon>
        <taxon>Fungi incertae sedis</taxon>
        <taxon>Chytridiomycota</taxon>
        <taxon>Chytridiomycota incertae sedis</taxon>
        <taxon>Chytridiomycetes</taxon>
        <taxon>Lobulomycetales</taxon>
        <taxon>Lobulomycetaceae</taxon>
        <taxon>Clydaea</taxon>
    </lineage>
</organism>
<evidence type="ECO:0000256" key="2">
    <source>
        <dbReference type="ARBA" id="ARBA00007413"/>
    </source>
</evidence>
<dbReference type="EMBL" id="JADGJW010000808">
    <property type="protein sequence ID" value="KAJ3211882.1"/>
    <property type="molecule type" value="Genomic_DNA"/>
</dbReference>
<keyword evidence="12" id="KW-1185">Reference proteome</keyword>
<dbReference type="PROSITE" id="PS50294">
    <property type="entry name" value="WD_REPEATS_REGION"/>
    <property type="match status" value="1"/>
</dbReference>
<dbReference type="Pfam" id="PF02854">
    <property type="entry name" value="MIF4G"/>
    <property type="match status" value="1"/>
</dbReference>
<dbReference type="GO" id="GO:0005634">
    <property type="term" value="C:nucleus"/>
    <property type="evidence" value="ECO:0007669"/>
    <property type="project" value="UniProtKB-SubCell"/>
</dbReference>
<evidence type="ECO:0000259" key="8">
    <source>
        <dbReference type="Pfam" id="PF02854"/>
    </source>
</evidence>
<dbReference type="PANTHER" id="PTHR12412:SF2">
    <property type="entry name" value="NUCLEAR CAP-BINDING PROTEIN SUBUNIT 1"/>
    <property type="match status" value="1"/>
</dbReference>
<evidence type="ECO:0000256" key="4">
    <source>
        <dbReference type="ARBA" id="ARBA00023187"/>
    </source>
</evidence>